<organism evidence="1 2">
    <name type="scientific">Carnobacterium maltaromaticum LMA28</name>
    <dbReference type="NCBI Taxonomy" id="1234679"/>
    <lineage>
        <taxon>Bacteria</taxon>
        <taxon>Bacillati</taxon>
        <taxon>Bacillota</taxon>
        <taxon>Bacilli</taxon>
        <taxon>Lactobacillales</taxon>
        <taxon>Carnobacteriaceae</taxon>
        <taxon>Carnobacterium</taxon>
    </lineage>
</organism>
<dbReference type="EMBL" id="HE999757">
    <property type="protein sequence ID" value="CCO11446.2"/>
    <property type="molecule type" value="Genomic_DNA"/>
</dbReference>
<dbReference type="HOGENOM" id="CLU_3231263_0_0_9"/>
<name>K8ESB2_CARML</name>
<dbReference type="Proteomes" id="UP000000212">
    <property type="component" value="Chromosome"/>
</dbReference>
<keyword evidence="2" id="KW-1185">Reference proteome</keyword>
<dbReference type="STRING" id="1234679.BN424_2005"/>
<evidence type="ECO:0000313" key="1">
    <source>
        <dbReference type="EMBL" id="CCO11446.2"/>
    </source>
</evidence>
<proteinExistence type="predicted"/>
<gene>
    <name evidence="1" type="ORF">BN424_2005</name>
</gene>
<dbReference type="AlphaFoldDB" id="K8ESB2"/>
<reference evidence="2" key="1">
    <citation type="journal article" date="2013" name="Genome Announc.">
        <title>Complete Chromosome Sequence of Carnobacterium maltaromaticum LMA 28.</title>
        <authorList>
            <person name="Cailliez-Grimal C."/>
            <person name="Chaillou S."/>
            <person name="Anba-Mondoloni J."/>
            <person name="Loux V."/>
            <person name="Afzal M.I."/>
            <person name="Rahman A."/>
            <person name="Kergourlay G."/>
            <person name="Champomier-Verges M.C."/>
            <person name="Zagorec M."/>
            <person name="Dalgaard P."/>
            <person name="Leisner J.J."/>
            <person name="Prevost H."/>
            <person name="Revol-Junelles A.M."/>
            <person name="Borges F."/>
        </authorList>
    </citation>
    <scope>NUCLEOTIDE SEQUENCE</scope>
    <source>
        <strain evidence="2">LMA28</strain>
    </source>
</reference>
<sequence>MILKVQQLYKLKELKVTYTLKKSVDKVQRKPYIVDFQLIKIKK</sequence>
<accession>K8ESB2</accession>
<dbReference type="KEGG" id="cml:BN424_2005"/>
<evidence type="ECO:0000313" key="2">
    <source>
        <dbReference type="Proteomes" id="UP000000212"/>
    </source>
</evidence>
<protein>
    <submittedName>
        <fullName evidence="1">Uncharacterized protein</fullName>
    </submittedName>
</protein>